<accession>A0A0A3IR94</accession>
<gene>
    <name evidence="1" type="ORF">CD32_09130</name>
</gene>
<dbReference type="EMBL" id="JPVP01000054">
    <property type="protein sequence ID" value="KGR85383.1"/>
    <property type="molecule type" value="Genomic_DNA"/>
</dbReference>
<dbReference type="SUPFAM" id="SSF48452">
    <property type="entry name" value="TPR-like"/>
    <property type="match status" value="1"/>
</dbReference>
<comment type="caution">
    <text evidence="1">The sequence shown here is derived from an EMBL/GenBank/DDBJ whole genome shotgun (WGS) entry which is preliminary data.</text>
</comment>
<protein>
    <recommendedName>
        <fullName evidence="3">Aspartate phosphatase</fullName>
    </recommendedName>
</protein>
<evidence type="ECO:0000313" key="2">
    <source>
        <dbReference type="Proteomes" id="UP000030437"/>
    </source>
</evidence>
<name>A0A0A3IR94_9BACI</name>
<evidence type="ECO:0000313" key="1">
    <source>
        <dbReference type="EMBL" id="KGR85383.1"/>
    </source>
</evidence>
<dbReference type="InterPro" id="IPR011990">
    <property type="entry name" value="TPR-like_helical_dom_sf"/>
</dbReference>
<organism evidence="1 2">
    <name type="scientific">Lysinibacillus odysseyi 34hs-1 = NBRC 100172</name>
    <dbReference type="NCBI Taxonomy" id="1220589"/>
    <lineage>
        <taxon>Bacteria</taxon>
        <taxon>Bacillati</taxon>
        <taxon>Bacillota</taxon>
        <taxon>Bacilli</taxon>
        <taxon>Bacillales</taxon>
        <taxon>Bacillaceae</taxon>
        <taxon>Lysinibacillus</taxon>
    </lineage>
</organism>
<reference evidence="1 2" key="1">
    <citation type="submission" date="2014-02" db="EMBL/GenBank/DDBJ databases">
        <title>Draft genome sequence of Lysinibacillus odysseyi NBRC 100172.</title>
        <authorList>
            <person name="Zhang F."/>
            <person name="Wang G."/>
            <person name="Zhang L."/>
        </authorList>
    </citation>
    <scope>NUCLEOTIDE SEQUENCE [LARGE SCALE GENOMIC DNA]</scope>
    <source>
        <strain evidence="1 2">NBRC 100172</strain>
    </source>
</reference>
<dbReference type="Proteomes" id="UP000030437">
    <property type="component" value="Unassembled WGS sequence"/>
</dbReference>
<keyword evidence="2" id="KW-1185">Reference proteome</keyword>
<dbReference type="AlphaFoldDB" id="A0A0A3IR94"/>
<evidence type="ECO:0008006" key="3">
    <source>
        <dbReference type="Google" id="ProtNLM"/>
    </source>
</evidence>
<dbReference type="Gene3D" id="1.25.40.10">
    <property type="entry name" value="Tetratricopeptide repeat domain"/>
    <property type="match status" value="1"/>
</dbReference>
<proteinExistence type="predicted"/>
<dbReference type="RefSeq" id="WP_036153732.1">
    <property type="nucleotide sequence ID" value="NZ_AVCX01000007.1"/>
</dbReference>
<sequence>MEVKMLTNSQMIDCLQYVMGQTRYVEARDLCEYILEKLQSDDSSYYTVRLMMLEIYLNLHDQEKFYAAYTLYKEEIKRNGKPEDCVKLALFAGHYHTYMTKNLDYALHYYQKTASLAFQHRFPRMLSLAITGMALIMHEQQVSYPKILKLLKNNLANIKEMQEADPLACIDVYLIYCRTLICQKRYDEAKAQMRELLALNIPPFIRLKLQLQLASAEYEEGKYEKAITTCEETLKMLSECPELGKFLYIYHEIYELMILAAKALNSPAYNMYKQSYKEMKEKQEMNVQLKMASMPNFHGSLPNYEPNESFFRKINRTCGTFFVLKTNDIQSVLATIGKHHHYIWTTFINTFGFYLYTELTEEELAGLLTPFVEQKYYAGCRFQPDTITPKECSHQMQALLYYQEMTASTNVIYCK</sequence>